<evidence type="ECO:0000313" key="12">
    <source>
        <dbReference type="WBParaSite" id="ACRNAN_Path_347.g1331.t1"/>
    </source>
</evidence>
<dbReference type="GO" id="GO:0001092">
    <property type="term" value="F:TFIIA-class transcription factor complex binding"/>
    <property type="evidence" value="ECO:0007669"/>
    <property type="project" value="UniProtKB-ARBA"/>
</dbReference>
<keyword evidence="4" id="KW-0238">DNA-binding</keyword>
<keyword evidence="5" id="KW-0804">Transcription</keyword>
<dbReference type="FunFam" id="3.30.310.10:FF:000001">
    <property type="entry name" value="TATA-box-binding protein 2"/>
    <property type="match status" value="1"/>
</dbReference>
<dbReference type="CDD" id="cd04516">
    <property type="entry name" value="TBP_eukaryotes"/>
    <property type="match status" value="1"/>
</dbReference>
<protein>
    <recommendedName>
        <fullName evidence="3">TATA-box-binding protein</fullName>
    </recommendedName>
    <alternativeName>
        <fullName evidence="7">TATA sequence-binding protein</fullName>
    </alternativeName>
    <alternativeName>
        <fullName evidence="9">TATA-binding factor</fullName>
    </alternativeName>
    <alternativeName>
        <fullName evidence="8">TATA-box factor</fullName>
    </alternativeName>
    <alternativeName>
        <fullName evidence="10">Transcription initiation factor TFIID TBP subunit</fullName>
    </alternativeName>
</protein>
<keyword evidence="11" id="KW-1185">Reference proteome</keyword>
<dbReference type="PROSITE" id="PS00351">
    <property type="entry name" value="TFIID"/>
    <property type="match status" value="1"/>
</dbReference>
<evidence type="ECO:0000313" key="11">
    <source>
        <dbReference type="Proteomes" id="UP000887540"/>
    </source>
</evidence>
<evidence type="ECO:0000256" key="10">
    <source>
        <dbReference type="ARBA" id="ARBA00042691"/>
    </source>
</evidence>
<dbReference type="WBParaSite" id="ACRNAN_Path_347.g1331.t1">
    <property type="protein sequence ID" value="ACRNAN_Path_347.g1331.t1"/>
    <property type="gene ID" value="ACRNAN_Path_347.g1331"/>
</dbReference>
<reference evidence="12" key="1">
    <citation type="submission" date="2022-11" db="UniProtKB">
        <authorList>
            <consortium name="WormBaseParasite"/>
        </authorList>
    </citation>
    <scope>IDENTIFICATION</scope>
</reference>
<evidence type="ECO:0000256" key="9">
    <source>
        <dbReference type="ARBA" id="ARBA00042653"/>
    </source>
</evidence>
<name>A0A914C5W3_9BILA</name>
<dbReference type="InterPro" id="IPR033710">
    <property type="entry name" value="TBP_eukaryotic"/>
</dbReference>
<dbReference type="HAMAP" id="MF_00408">
    <property type="entry name" value="TATA_bind_prot_arch"/>
    <property type="match status" value="1"/>
</dbReference>
<dbReference type="GO" id="GO:0003677">
    <property type="term" value="F:DNA binding"/>
    <property type="evidence" value="ECO:0007669"/>
    <property type="project" value="UniProtKB-KW"/>
</dbReference>
<dbReference type="GO" id="GO:0005634">
    <property type="term" value="C:nucleus"/>
    <property type="evidence" value="ECO:0007669"/>
    <property type="project" value="UniProtKB-SubCell"/>
</dbReference>
<evidence type="ECO:0000256" key="8">
    <source>
        <dbReference type="ARBA" id="ARBA00033017"/>
    </source>
</evidence>
<dbReference type="GO" id="GO:0006352">
    <property type="term" value="P:DNA-templated transcription initiation"/>
    <property type="evidence" value="ECO:0007669"/>
    <property type="project" value="InterPro"/>
</dbReference>
<dbReference type="PRINTS" id="PR00686">
    <property type="entry name" value="TIFACTORIID"/>
</dbReference>
<evidence type="ECO:0000256" key="1">
    <source>
        <dbReference type="ARBA" id="ARBA00004123"/>
    </source>
</evidence>
<evidence type="ECO:0000256" key="5">
    <source>
        <dbReference type="ARBA" id="ARBA00023163"/>
    </source>
</evidence>
<organism evidence="11 12">
    <name type="scientific">Acrobeloides nanus</name>
    <dbReference type="NCBI Taxonomy" id="290746"/>
    <lineage>
        <taxon>Eukaryota</taxon>
        <taxon>Metazoa</taxon>
        <taxon>Ecdysozoa</taxon>
        <taxon>Nematoda</taxon>
        <taxon>Chromadorea</taxon>
        <taxon>Rhabditida</taxon>
        <taxon>Tylenchina</taxon>
        <taxon>Cephalobomorpha</taxon>
        <taxon>Cephaloboidea</taxon>
        <taxon>Cephalobidae</taxon>
        <taxon>Acrobeloides</taxon>
    </lineage>
</organism>
<dbReference type="InterPro" id="IPR012295">
    <property type="entry name" value="TBP_dom_sf"/>
</dbReference>
<sequence length="326" mass="34637">MSTLLGGQTPASASMGGLGPSSILGPGSIFGAQSLFQSIGGPGSVLANAGPSSILAQSNLGPGSVLNSHNGPGSIVSYSGDRGPGSVMNLSNIPGASSTHYPETPSVNVNLTVPMTPLAGNEPDRFQQMPPSNIPTMMPQTPLSTAMDIPSPQLQNIVSTVNLGVQLDLKTIALHARNAEYNPKRFAAVIMRIRDPRTTALIFSSGKMVVTGAKSEDLSRLAARKYARIVQKLGFSAKFTEFKVQNMVGSCDVKFPIQLEGLCITHAQFSTYEPELFPGLIYRMVKPRVVLLIFVSGKVVITGAKFKRDIDDAFSQIYPILKGFKK</sequence>
<dbReference type="Proteomes" id="UP000887540">
    <property type="component" value="Unplaced"/>
</dbReference>
<dbReference type="SUPFAM" id="SSF55945">
    <property type="entry name" value="TATA-box binding protein-like"/>
    <property type="match status" value="2"/>
</dbReference>
<dbReference type="PANTHER" id="PTHR10126">
    <property type="entry name" value="TATA-BOX BINDING PROTEIN"/>
    <property type="match status" value="1"/>
</dbReference>
<proteinExistence type="inferred from homology"/>
<evidence type="ECO:0000256" key="6">
    <source>
        <dbReference type="ARBA" id="ARBA00023242"/>
    </source>
</evidence>
<dbReference type="Gene3D" id="3.30.310.10">
    <property type="entry name" value="TATA-Binding Protein"/>
    <property type="match status" value="2"/>
</dbReference>
<comment type="subcellular location">
    <subcellularLocation>
        <location evidence="1">Nucleus</location>
    </subcellularLocation>
</comment>
<dbReference type="AlphaFoldDB" id="A0A914C5W3"/>
<dbReference type="InterPro" id="IPR000814">
    <property type="entry name" value="TBP"/>
</dbReference>
<comment type="similarity">
    <text evidence="2">Belongs to the TBP family.</text>
</comment>
<evidence type="ECO:0000256" key="4">
    <source>
        <dbReference type="ARBA" id="ARBA00023125"/>
    </source>
</evidence>
<dbReference type="FunFam" id="3.30.310.10:FF:000002">
    <property type="entry name" value="TATA-box-binding protein 2"/>
    <property type="match status" value="1"/>
</dbReference>
<evidence type="ECO:0000256" key="2">
    <source>
        <dbReference type="ARBA" id="ARBA00005560"/>
    </source>
</evidence>
<dbReference type="InterPro" id="IPR030491">
    <property type="entry name" value="TBP_CS"/>
</dbReference>
<accession>A0A914C5W3</accession>
<dbReference type="Pfam" id="PF00352">
    <property type="entry name" value="TBP"/>
    <property type="match status" value="2"/>
</dbReference>
<evidence type="ECO:0000256" key="7">
    <source>
        <dbReference type="ARBA" id="ARBA00030739"/>
    </source>
</evidence>
<evidence type="ECO:0000256" key="3">
    <source>
        <dbReference type="ARBA" id="ARBA00021962"/>
    </source>
</evidence>
<keyword evidence="6" id="KW-0539">Nucleus</keyword>